<dbReference type="OrthoDB" id="9803892at2"/>
<evidence type="ECO:0000313" key="2">
    <source>
        <dbReference type="EMBL" id="OAT51528.1"/>
    </source>
</evidence>
<dbReference type="Proteomes" id="UP000078224">
    <property type="component" value="Unassembled WGS sequence"/>
</dbReference>
<dbReference type="SUPFAM" id="SSF51735">
    <property type="entry name" value="NAD(P)-binding Rossmann-fold domains"/>
    <property type="match status" value="1"/>
</dbReference>
<keyword evidence="2" id="KW-0560">Oxidoreductase</keyword>
<feature type="domain" description="NAD(P)-binding" evidence="1">
    <location>
        <begin position="8"/>
        <end position="187"/>
    </location>
</feature>
<dbReference type="Pfam" id="PF13460">
    <property type="entry name" value="NAD_binding_10"/>
    <property type="match status" value="1"/>
</dbReference>
<dbReference type="InterPro" id="IPR016040">
    <property type="entry name" value="NAD(P)-bd_dom"/>
</dbReference>
<dbReference type="EMBL" id="LXEW01000031">
    <property type="protein sequence ID" value="OAT51528.1"/>
    <property type="molecule type" value="Genomic_DNA"/>
</dbReference>
<dbReference type="PATRIC" id="fig|1354272.4.peg.2178"/>
<gene>
    <name evidence="2" type="ORF">M998_2143</name>
</gene>
<dbReference type="EC" id="1.5.1.30" evidence="2"/>
<dbReference type="CDD" id="cd05243">
    <property type="entry name" value="SDR_a5"/>
    <property type="match status" value="1"/>
</dbReference>
<name>A0A1B7JUE5_9GAMM</name>
<evidence type="ECO:0000313" key="3">
    <source>
        <dbReference type="Proteomes" id="UP000078224"/>
    </source>
</evidence>
<dbReference type="PANTHER" id="PTHR15020">
    <property type="entry name" value="FLAVIN REDUCTASE-RELATED"/>
    <property type="match status" value="1"/>
</dbReference>
<sequence length="207" mass="21753">MSPWLIFGAGGKGVGALAASLAFAEKRPVIALVRNQDAADKLTALGAQVFVGDACDEAIVTKACQAAGVSATIISTMGGSQDYLAHRTVIDCAEKAGISRMILVTSLGCGDSWQYLSPRARAAFGQAVREKSLAESWLQSSQLDFAILRPGGLLHGDATGKAIRQQDNEAHGLVMRADVAAHIHQLALETELKKQIYSLVQPALTPA</sequence>
<dbReference type="InterPro" id="IPR036291">
    <property type="entry name" value="NAD(P)-bd_dom_sf"/>
</dbReference>
<dbReference type="GO" id="GO:0042602">
    <property type="term" value="F:riboflavin reductase (NADPH) activity"/>
    <property type="evidence" value="ECO:0007669"/>
    <property type="project" value="UniProtKB-EC"/>
</dbReference>
<dbReference type="Gene3D" id="3.40.50.720">
    <property type="entry name" value="NAD(P)-binding Rossmann-like Domain"/>
    <property type="match status" value="1"/>
</dbReference>
<reference evidence="2 3" key="1">
    <citation type="submission" date="2016-04" db="EMBL/GenBank/DDBJ databases">
        <title>ATOL: Assembling a taxonomically balanced genome-scale reconstruction of the evolutionary history of the Enterobacteriaceae.</title>
        <authorList>
            <person name="Plunkett G.III."/>
            <person name="Neeno-Eckwall E.C."/>
            <person name="Glasner J.D."/>
            <person name="Perna N.T."/>
        </authorList>
    </citation>
    <scope>NUCLEOTIDE SEQUENCE [LARGE SCALE GENOMIC DNA]</scope>
    <source>
        <strain evidence="2 3">ATCC 35613</strain>
    </source>
</reference>
<comment type="caution">
    <text evidence="2">The sequence shown here is derived from an EMBL/GenBank/DDBJ whole genome shotgun (WGS) entry which is preliminary data.</text>
</comment>
<dbReference type="PANTHER" id="PTHR15020:SF50">
    <property type="entry name" value="UPF0659 PROTEIN YMR090W"/>
    <property type="match status" value="1"/>
</dbReference>
<keyword evidence="3" id="KW-1185">Reference proteome</keyword>
<proteinExistence type="predicted"/>
<evidence type="ECO:0000259" key="1">
    <source>
        <dbReference type="Pfam" id="PF13460"/>
    </source>
</evidence>
<organism evidence="2 3">
    <name type="scientific">Providencia heimbachae ATCC 35613</name>
    <dbReference type="NCBI Taxonomy" id="1354272"/>
    <lineage>
        <taxon>Bacteria</taxon>
        <taxon>Pseudomonadati</taxon>
        <taxon>Pseudomonadota</taxon>
        <taxon>Gammaproteobacteria</taxon>
        <taxon>Enterobacterales</taxon>
        <taxon>Morganellaceae</taxon>
        <taxon>Providencia</taxon>
    </lineage>
</organism>
<protein>
    <submittedName>
        <fullName evidence="2">Flavin reductase</fullName>
        <ecNumber evidence="2">1.5.1.30</ecNumber>
    </submittedName>
</protein>
<dbReference type="RefSeq" id="WP_068908773.1">
    <property type="nucleotide sequence ID" value="NZ_LXEW01000031.1"/>
</dbReference>
<dbReference type="AlphaFoldDB" id="A0A1B7JUE5"/>
<accession>A0A1B7JUE5</accession>